<dbReference type="OrthoDB" id="5817230at2759"/>
<dbReference type="GO" id="GO:0031683">
    <property type="term" value="F:G-protein beta/gamma-subunit complex binding"/>
    <property type="evidence" value="ECO:0007669"/>
    <property type="project" value="InterPro"/>
</dbReference>
<dbReference type="GO" id="GO:0005834">
    <property type="term" value="C:heterotrimeric G-protein complex"/>
    <property type="evidence" value="ECO:0007669"/>
    <property type="project" value="TreeGrafter"/>
</dbReference>
<name>A0A0D7ABQ0_9AGAR</name>
<reference evidence="7 8" key="1">
    <citation type="journal article" date="2015" name="Fungal Genet. Biol.">
        <title>Evolution of novel wood decay mechanisms in Agaricales revealed by the genome sequences of Fistulina hepatica and Cylindrobasidium torrendii.</title>
        <authorList>
            <person name="Floudas D."/>
            <person name="Held B.W."/>
            <person name="Riley R."/>
            <person name="Nagy L.G."/>
            <person name="Koehler G."/>
            <person name="Ransdell A.S."/>
            <person name="Younus H."/>
            <person name="Chow J."/>
            <person name="Chiniquy J."/>
            <person name="Lipzen A."/>
            <person name="Tritt A."/>
            <person name="Sun H."/>
            <person name="Haridas S."/>
            <person name="LaButti K."/>
            <person name="Ohm R.A."/>
            <person name="Kues U."/>
            <person name="Blanchette R.A."/>
            <person name="Grigoriev I.V."/>
            <person name="Minto R.E."/>
            <person name="Hibbett D.S."/>
        </authorList>
    </citation>
    <scope>NUCLEOTIDE SEQUENCE [LARGE SCALE GENOMIC DNA]</scope>
    <source>
        <strain evidence="7 8">ATCC 64428</strain>
    </source>
</reference>
<dbReference type="Gene3D" id="1.10.400.10">
    <property type="entry name" value="GI Alpha 1, domain 2-like"/>
    <property type="match status" value="1"/>
</dbReference>
<evidence type="ECO:0000313" key="8">
    <source>
        <dbReference type="Proteomes" id="UP000054144"/>
    </source>
</evidence>
<dbReference type="PRINTS" id="PR00318">
    <property type="entry name" value="GPROTEINA"/>
</dbReference>
<dbReference type="GO" id="GO:0001664">
    <property type="term" value="F:G protein-coupled receptor binding"/>
    <property type="evidence" value="ECO:0007669"/>
    <property type="project" value="TreeGrafter"/>
</dbReference>
<organism evidence="7 8">
    <name type="scientific">Fistulina hepatica ATCC 64428</name>
    <dbReference type="NCBI Taxonomy" id="1128425"/>
    <lineage>
        <taxon>Eukaryota</taxon>
        <taxon>Fungi</taxon>
        <taxon>Dikarya</taxon>
        <taxon>Basidiomycota</taxon>
        <taxon>Agaricomycotina</taxon>
        <taxon>Agaricomycetes</taxon>
        <taxon>Agaricomycetidae</taxon>
        <taxon>Agaricales</taxon>
        <taxon>Fistulinaceae</taxon>
        <taxon>Fistulina</taxon>
    </lineage>
</organism>
<evidence type="ECO:0000256" key="5">
    <source>
        <dbReference type="PIRSR" id="PIRSR601019-1"/>
    </source>
</evidence>
<keyword evidence="4" id="KW-0807">Transducer</keyword>
<feature type="binding site" evidence="5">
    <location>
        <begin position="298"/>
        <end position="302"/>
    </location>
    <ligand>
        <name>GTP</name>
        <dbReference type="ChEBI" id="CHEBI:37565"/>
    </ligand>
</feature>
<evidence type="ECO:0000256" key="3">
    <source>
        <dbReference type="ARBA" id="ARBA00023134"/>
    </source>
</evidence>
<keyword evidence="3 5" id="KW-0342">GTP-binding</keyword>
<feature type="binding site" evidence="6">
    <location>
        <position position="275"/>
    </location>
    <ligand>
        <name>Mg(2+)</name>
        <dbReference type="ChEBI" id="CHEBI:18420"/>
    </ligand>
</feature>
<dbReference type="GO" id="GO:0007188">
    <property type="term" value="P:adenylate cyclase-modulating G protein-coupled receptor signaling pathway"/>
    <property type="evidence" value="ECO:0007669"/>
    <property type="project" value="TreeGrafter"/>
</dbReference>
<feature type="binding site" evidence="5">
    <location>
        <begin position="368"/>
        <end position="371"/>
    </location>
    <ligand>
        <name>GTP</name>
        <dbReference type="ChEBI" id="CHEBI:37565"/>
    </ligand>
</feature>
<dbReference type="InterPro" id="IPR011025">
    <property type="entry name" value="GproteinA_insert"/>
</dbReference>
<dbReference type="GO" id="GO:0005737">
    <property type="term" value="C:cytoplasm"/>
    <property type="evidence" value="ECO:0007669"/>
    <property type="project" value="TreeGrafter"/>
</dbReference>
<dbReference type="Pfam" id="PF00503">
    <property type="entry name" value="G-alpha"/>
    <property type="match status" value="1"/>
</dbReference>
<dbReference type="SUPFAM" id="SSF52540">
    <property type="entry name" value="P-loop containing nucleoside triphosphate hydrolases"/>
    <property type="match status" value="1"/>
</dbReference>
<dbReference type="EMBL" id="KN881833">
    <property type="protein sequence ID" value="KIY48417.1"/>
    <property type="molecule type" value="Genomic_DNA"/>
</dbReference>
<gene>
    <name evidence="7" type="ORF">FISHEDRAFT_65719</name>
</gene>
<evidence type="ECO:0000256" key="2">
    <source>
        <dbReference type="ARBA" id="ARBA00022741"/>
    </source>
</evidence>
<keyword evidence="2 5" id="KW-0547">Nucleotide-binding</keyword>
<keyword evidence="6" id="KW-0460">Magnesium</keyword>
<evidence type="ECO:0000256" key="6">
    <source>
        <dbReference type="PIRSR" id="PIRSR601019-2"/>
    </source>
</evidence>
<dbReference type="Proteomes" id="UP000054144">
    <property type="component" value="Unassembled WGS sequence"/>
</dbReference>
<sequence>MRIAEWDENDPLAVALAPPLNETPEERDIRILTELEEKATSDRIDRWLEEQRAIEKKSLKPIKLLLLGKSTTLKNFQIMYDPKTMRDERLVWRAIIQLNVVHSVHIMLAEVGERAYKSNDDDDDDAVLVSSDFGELLRIKGTLEPSILAAERTLVETLTHQKYDDLAGWKRSSSMGLTMSNNFFREISVNALQRRNVFKRNVSRSLPPNPGLALREYLQDIQTLWRHVDMAKMMARRKTNVTEMAGFAFLDVLDEVYAEDYLPSDDDILRARLKTVGVSEHRFRVPGYFGLSDWRVYDVGGQRSLVTAWIPYFSDNLHSILFLAPVSAFNQVLEEAPKVNRLEDSILLWSSIVSNKLLKSTEIILFLNKCDLLKQKLEAGIKVKDYVVSFRDRRNDFETVTTYLQRKFAGILKDRSPVKRVFYCHLTSVVDKDDTRLILGSRAYFAV</sequence>
<dbReference type="PANTHER" id="PTHR10218:SF360">
    <property type="entry name" value="GUANINE NUCLEOTIDE-BINDING PROTEIN SUBUNIT ALPHA HOMOLOG"/>
    <property type="match status" value="1"/>
</dbReference>
<evidence type="ECO:0000256" key="1">
    <source>
        <dbReference type="ARBA" id="ARBA00022723"/>
    </source>
</evidence>
<dbReference type="InterPro" id="IPR027417">
    <property type="entry name" value="P-loop_NTPase"/>
</dbReference>
<dbReference type="AlphaFoldDB" id="A0A0D7ABQ0"/>
<feature type="binding site" evidence="5">
    <location>
        <begin position="269"/>
        <end position="275"/>
    </location>
    <ligand>
        <name>GTP</name>
        <dbReference type="ChEBI" id="CHEBI:37565"/>
    </ligand>
</feature>
<dbReference type="PROSITE" id="PS51882">
    <property type="entry name" value="G_ALPHA"/>
    <property type="match status" value="1"/>
</dbReference>
<accession>A0A0D7ABQ0</accession>
<dbReference type="GO" id="GO:0003924">
    <property type="term" value="F:GTPase activity"/>
    <property type="evidence" value="ECO:0007669"/>
    <property type="project" value="InterPro"/>
</dbReference>
<evidence type="ECO:0000256" key="4">
    <source>
        <dbReference type="ARBA" id="ARBA00023224"/>
    </source>
</evidence>
<dbReference type="FunFam" id="3.40.50.300:FF:000692">
    <property type="entry name" value="Guanine nucleotide-binding protein subunit alpha"/>
    <property type="match status" value="1"/>
</dbReference>
<keyword evidence="8" id="KW-1185">Reference proteome</keyword>
<dbReference type="InterPro" id="IPR001019">
    <property type="entry name" value="Gprotein_alpha_su"/>
</dbReference>
<dbReference type="PANTHER" id="PTHR10218">
    <property type="entry name" value="GTP-BINDING PROTEIN ALPHA SUBUNIT"/>
    <property type="match status" value="1"/>
</dbReference>
<dbReference type="GO" id="GO:0005525">
    <property type="term" value="F:GTP binding"/>
    <property type="evidence" value="ECO:0007669"/>
    <property type="project" value="UniProtKB-KW"/>
</dbReference>
<keyword evidence="1 6" id="KW-0479">Metal-binding</keyword>
<dbReference type="SUPFAM" id="SSF47895">
    <property type="entry name" value="Transducin (alpha subunit), insertion domain"/>
    <property type="match status" value="1"/>
</dbReference>
<proteinExistence type="predicted"/>
<dbReference type="GO" id="GO:0046872">
    <property type="term" value="F:metal ion binding"/>
    <property type="evidence" value="ECO:0007669"/>
    <property type="project" value="UniProtKB-KW"/>
</dbReference>
<protein>
    <submittedName>
        <fullName evidence="7">G-alpha-domain-containing protein</fullName>
    </submittedName>
</protein>
<dbReference type="Gene3D" id="3.40.50.300">
    <property type="entry name" value="P-loop containing nucleotide triphosphate hydrolases"/>
    <property type="match status" value="1"/>
</dbReference>
<dbReference type="SMART" id="SM00275">
    <property type="entry name" value="G_alpha"/>
    <property type="match status" value="1"/>
</dbReference>
<evidence type="ECO:0000313" key="7">
    <source>
        <dbReference type="EMBL" id="KIY48417.1"/>
    </source>
</evidence>